<evidence type="ECO:0000256" key="4">
    <source>
        <dbReference type="ARBA" id="ARBA00022679"/>
    </source>
</evidence>
<accession>A0A1J1LL42</accession>
<evidence type="ECO:0000313" key="10">
    <source>
        <dbReference type="EMBL" id="CUR32329.1"/>
    </source>
</evidence>
<feature type="transmembrane region" description="Helical" evidence="8">
    <location>
        <begin position="374"/>
        <end position="394"/>
    </location>
</feature>
<evidence type="ECO:0000256" key="2">
    <source>
        <dbReference type="ARBA" id="ARBA00022475"/>
    </source>
</evidence>
<keyword evidence="6 8" id="KW-1133">Transmembrane helix</keyword>
<keyword evidence="7 8" id="KW-0472">Membrane</keyword>
<keyword evidence="11" id="KW-1185">Reference proteome</keyword>
<evidence type="ECO:0000313" key="11">
    <source>
        <dbReference type="Proteomes" id="UP000184315"/>
    </source>
</evidence>
<evidence type="ECO:0000256" key="7">
    <source>
        <dbReference type="ARBA" id="ARBA00023136"/>
    </source>
</evidence>
<dbReference type="InterPro" id="IPR038731">
    <property type="entry name" value="RgtA/B/C-like"/>
</dbReference>
<dbReference type="InterPro" id="IPR050297">
    <property type="entry name" value="LipidA_mod_glycosyltrf_83"/>
</dbReference>
<keyword evidence="2" id="KW-1003">Cell membrane</keyword>
<dbReference type="AlphaFoldDB" id="A0A1J1LL42"/>
<dbReference type="Proteomes" id="UP000184315">
    <property type="component" value="Unassembled WGS sequence"/>
</dbReference>
<organism evidence="10 11">
    <name type="scientific">Planktothrix tepida PCC 9214</name>
    <dbReference type="NCBI Taxonomy" id="671072"/>
    <lineage>
        <taxon>Bacteria</taxon>
        <taxon>Bacillati</taxon>
        <taxon>Cyanobacteriota</taxon>
        <taxon>Cyanophyceae</taxon>
        <taxon>Oscillatoriophycideae</taxon>
        <taxon>Oscillatoriales</taxon>
        <taxon>Microcoleaceae</taxon>
        <taxon>Planktothrix</taxon>
    </lineage>
</organism>
<evidence type="ECO:0000256" key="3">
    <source>
        <dbReference type="ARBA" id="ARBA00022676"/>
    </source>
</evidence>
<feature type="domain" description="Glycosyltransferase RgtA/B/C/D-like" evidence="9">
    <location>
        <begin position="75"/>
        <end position="234"/>
    </location>
</feature>
<dbReference type="Gene3D" id="1.25.40.10">
    <property type="entry name" value="Tetratricopeptide repeat domain"/>
    <property type="match status" value="1"/>
</dbReference>
<evidence type="ECO:0000256" key="1">
    <source>
        <dbReference type="ARBA" id="ARBA00004651"/>
    </source>
</evidence>
<feature type="transmembrane region" description="Helical" evidence="8">
    <location>
        <begin position="145"/>
        <end position="166"/>
    </location>
</feature>
<comment type="subcellular location">
    <subcellularLocation>
        <location evidence="1">Cell membrane</location>
        <topology evidence="1">Multi-pass membrane protein</topology>
    </subcellularLocation>
</comment>
<dbReference type="PANTHER" id="PTHR33908:SF11">
    <property type="entry name" value="MEMBRANE PROTEIN"/>
    <property type="match status" value="1"/>
</dbReference>
<keyword evidence="5 8" id="KW-0812">Transmembrane</keyword>
<dbReference type="Pfam" id="PF13231">
    <property type="entry name" value="PMT_2"/>
    <property type="match status" value="1"/>
</dbReference>
<dbReference type="InterPro" id="IPR011990">
    <property type="entry name" value="TPR-like_helical_dom_sf"/>
</dbReference>
<dbReference type="RefSeq" id="WP_072719063.1">
    <property type="nucleotide sequence ID" value="NZ_LN889796.1"/>
</dbReference>
<evidence type="ECO:0000256" key="5">
    <source>
        <dbReference type="ARBA" id="ARBA00022692"/>
    </source>
</evidence>
<gene>
    <name evidence="10" type="ORF">PL9214430301</name>
</gene>
<sequence>MRHKKPPVELIGVSLIWLLVAVSDRIWFRMDRSVPAWDQADYLNSALDYWRVWQHPQWFSGDWWTQMWMLSPKIPPLTYLLTIPFQNLLGLGSDQTNAVHLLFSAILFASVYALGTRLFNPNVGFWATVLCAIFPGLYHHRLQFLLDYPLTAMVTLSFYGLTLWWFSKSNQSWRFSIGFGLTFGLALLTKQTALFFLFIPLLWITATIFKQRQWQRFLQLAIALLLSIAVIFPWARTNWLLMLTSGKRATIDSAIAEGDPALTSLDAWTYYFKLLPAHLSWPLLIIPIIGLLFYIIKHYSLSANQQHHPFSHFPKLDLNWISLNWLAIFWFGGYFISTLNINKDFRYTLPLLPVLAIILAYFLTLFPQRWGRQIRWFTVSLGIILMIFNLWPIGSYPVRQVMRTLNPGNEHHVYLGKPWPNEQVIAEIIQSQPYLKANLGVLPSTPEINQHNLNYYGSLQDSQVYARQVGTQKKNVLQDVRSLSWFVTKTGQQGSVDRVQDAQQMTMQTLETSPEFNLKKQWLLPDNSFLNLYQRIIPFVKVDPLKQSLSKVQLKQILIPKQAPPGIAVPVTYQWQGSLQQLQEGIVILTWKLTLPQKEGLSSWIHDHGIGMGELYGHSSNQSYQVTEQMAMLPPVNLIPGNYQLEATYLNRKTGETYKIESPNITLNINPKAPPITAPELDLVTQLRILSVNLPQGIKGLDPIFAEVGRINQYDPTQDYTHQAEIALEYRLKQEPFRLDLAYNLGLANVLQQDAKGAITALKQVTQLDSKNPNAHAYLAFVYLYNLQPKLAEQALKPALELKPNQPEFKALLGVAQLMQGNIISAWQNLQALK</sequence>
<feature type="transmembrane region" description="Helical" evidence="8">
    <location>
        <begin position="217"/>
        <end position="235"/>
    </location>
</feature>
<reference evidence="11" key="1">
    <citation type="submission" date="2015-10" db="EMBL/GenBank/DDBJ databases">
        <authorList>
            <person name="Regsiter A."/>
            <person name="william w."/>
        </authorList>
    </citation>
    <scope>NUCLEOTIDE SEQUENCE [LARGE SCALE GENOMIC DNA]</scope>
</reference>
<dbReference type="SUPFAM" id="SSF48452">
    <property type="entry name" value="TPR-like"/>
    <property type="match status" value="1"/>
</dbReference>
<dbReference type="STRING" id="671072.PL9214430301"/>
<feature type="transmembrane region" description="Helical" evidence="8">
    <location>
        <begin position="317"/>
        <end position="336"/>
    </location>
</feature>
<dbReference type="Pfam" id="PF14559">
    <property type="entry name" value="TPR_19"/>
    <property type="match status" value="1"/>
</dbReference>
<dbReference type="GO" id="GO:0016763">
    <property type="term" value="F:pentosyltransferase activity"/>
    <property type="evidence" value="ECO:0007669"/>
    <property type="project" value="TreeGrafter"/>
</dbReference>
<dbReference type="OrthoDB" id="437910at2"/>
<evidence type="ECO:0000256" key="8">
    <source>
        <dbReference type="SAM" id="Phobius"/>
    </source>
</evidence>
<feature type="transmembrane region" description="Helical" evidence="8">
    <location>
        <begin position="98"/>
        <end position="115"/>
    </location>
</feature>
<evidence type="ECO:0000256" key="6">
    <source>
        <dbReference type="ARBA" id="ARBA00022989"/>
    </source>
</evidence>
<dbReference type="EMBL" id="CZDF01000148">
    <property type="protein sequence ID" value="CUR32329.1"/>
    <property type="molecule type" value="Genomic_DNA"/>
</dbReference>
<dbReference type="GO" id="GO:0009103">
    <property type="term" value="P:lipopolysaccharide biosynthetic process"/>
    <property type="evidence" value="ECO:0007669"/>
    <property type="project" value="UniProtKB-ARBA"/>
</dbReference>
<protein>
    <recommendedName>
        <fullName evidence="9">Glycosyltransferase RgtA/B/C/D-like domain-containing protein</fullName>
    </recommendedName>
</protein>
<feature type="transmembrane region" description="Helical" evidence="8">
    <location>
        <begin position="348"/>
        <end position="367"/>
    </location>
</feature>
<proteinExistence type="predicted"/>
<keyword evidence="3" id="KW-0328">Glycosyltransferase</keyword>
<feature type="transmembrane region" description="Helical" evidence="8">
    <location>
        <begin position="279"/>
        <end position="296"/>
    </location>
</feature>
<name>A0A1J1LL42_9CYAN</name>
<keyword evidence="4" id="KW-0808">Transferase</keyword>
<feature type="transmembrane region" description="Helical" evidence="8">
    <location>
        <begin position="178"/>
        <end position="205"/>
    </location>
</feature>
<dbReference type="GO" id="GO:0005886">
    <property type="term" value="C:plasma membrane"/>
    <property type="evidence" value="ECO:0007669"/>
    <property type="project" value="UniProtKB-SubCell"/>
</dbReference>
<feature type="transmembrane region" description="Helical" evidence="8">
    <location>
        <begin position="121"/>
        <end position="138"/>
    </location>
</feature>
<dbReference type="PANTHER" id="PTHR33908">
    <property type="entry name" value="MANNOSYLTRANSFERASE YKCB-RELATED"/>
    <property type="match status" value="1"/>
</dbReference>
<evidence type="ECO:0000259" key="9">
    <source>
        <dbReference type="Pfam" id="PF13231"/>
    </source>
</evidence>
<feature type="transmembrane region" description="Helical" evidence="8">
    <location>
        <begin position="74"/>
        <end position="91"/>
    </location>
</feature>